<feature type="region of interest" description="Disordered" evidence="2">
    <location>
        <begin position="2419"/>
        <end position="2448"/>
    </location>
</feature>
<dbReference type="Pfam" id="PF05860">
    <property type="entry name" value="TPS"/>
    <property type="match status" value="1"/>
</dbReference>
<feature type="domain" description="Filamentous haemagglutinin FhaB/tRNA nuclease CdiA-like TPS" evidence="3">
    <location>
        <begin position="46"/>
        <end position="168"/>
    </location>
</feature>
<gene>
    <name evidence="4" type="ORF">CPIN18021_1585</name>
</gene>
<feature type="coiled-coil region" evidence="1">
    <location>
        <begin position="2033"/>
        <end position="2074"/>
    </location>
</feature>
<dbReference type="NCBIfam" id="TIGR01731">
    <property type="entry name" value="fil_hemag_20aa"/>
    <property type="match status" value="1"/>
</dbReference>
<name>A0A1S6U9G8_9BACT</name>
<feature type="compositionally biased region" description="Basic and acidic residues" evidence="2">
    <location>
        <begin position="2419"/>
        <end position="2431"/>
    </location>
</feature>
<dbReference type="SMART" id="SM00912">
    <property type="entry name" value="Haemagg_act"/>
    <property type="match status" value="1"/>
</dbReference>
<dbReference type="InterPro" id="IPR008638">
    <property type="entry name" value="FhaB/CdiA-like_TPS"/>
</dbReference>
<organism evidence="4 5">
    <name type="scientific">Campylobacter pinnipediorum subsp. caledonicus</name>
    <dbReference type="NCBI Taxonomy" id="1874362"/>
    <lineage>
        <taxon>Bacteria</taxon>
        <taxon>Pseudomonadati</taxon>
        <taxon>Campylobacterota</taxon>
        <taxon>Epsilonproteobacteria</taxon>
        <taxon>Campylobacterales</taxon>
        <taxon>Campylobacteraceae</taxon>
        <taxon>Campylobacter</taxon>
    </lineage>
</organism>
<dbReference type="InterPro" id="IPR012334">
    <property type="entry name" value="Pectin_lyas_fold"/>
</dbReference>
<dbReference type="Pfam" id="PF13332">
    <property type="entry name" value="Fil_haemagg_2"/>
    <property type="match status" value="3"/>
</dbReference>
<dbReference type="RefSeq" id="WP_162273642.1">
    <property type="nucleotide sequence ID" value="NZ_CP017258.1"/>
</dbReference>
<dbReference type="NCBIfam" id="TIGR01901">
    <property type="entry name" value="adhes_NPXG"/>
    <property type="match status" value="1"/>
</dbReference>
<proteinExistence type="predicted"/>
<dbReference type="EMBL" id="CP017258">
    <property type="protein sequence ID" value="AQW88368.1"/>
    <property type="molecule type" value="Genomic_DNA"/>
</dbReference>
<dbReference type="SUPFAM" id="SSF51126">
    <property type="entry name" value="Pectin lyase-like"/>
    <property type="match status" value="1"/>
</dbReference>
<accession>A0A1S6U9G8</accession>
<dbReference type="Proteomes" id="UP000190868">
    <property type="component" value="Chromosome"/>
</dbReference>
<reference evidence="5" key="1">
    <citation type="submission" date="2016-09" db="EMBL/GenBank/DDBJ databases">
        <title>Comparative genomics of the Campylobacter concisus group.</title>
        <authorList>
            <person name="Miller W.G."/>
            <person name="Yee E."/>
            <person name="Chapman M.H."/>
            <person name="Huynh S."/>
            <person name="Bono J.L."/>
            <person name="On S.L.W."/>
            <person name="StLeger J."/>
            <person name="Foster G."/>
            <person name="Parker C.T."/>
        </authorList>
    </citation>
    <scope>NUCLEOTIDE SEQUENCE [LARGE SCALE GENOMIC DNA]</scope>
    <source>
        <strain evidence="5">RM18021</strain>
    </source>
</reference>
<dbReference type="GO" id="GO:0003824">
    <property type="term" value="F:catalytic activity"/>
    <property type="evidence" value="ECO:0007669"/>
    <property type="project" value="UniProtKB-ARBA"/>
</dbReference>
<evidence type="ECO:0000256" key="2">
    <source>
        <dbReference type="SAM" id="MobiDB-lite"/>
    </source>
</evidence>
<dbReference type="Gene3D" id="2.160.20.10">
    <property type="entry name" value="Single-stranded right-handed beta-helix, Pectin lyase-like"/>
    <property type="match status" value="1"/>
</dbReference>
<keyword evidence="5" id="KW-1185">Reference proteome</keyword>
<dbReference type="InterPro" id="IPR010069">
    <property type="entry name" value="CdiA_FHA1_rpt"/>
</dbReference>
<evidence type="ECO:0000313" key="4">
    <source>
        <dbReference type="EMBL" id="AQW88368.1"/>
    </source>
</evidence>
<keyword evidence="1" id="KW-0175">Coiled coil</keyword>
<dbReference type="InterPro" id="IPR025157">
    <property type="entry name" value="Hemagglutinin_rpt"/>
</dbReference>
<sequence length="2876" mass="315831">MKQVFKKIVSVIISSMLIVQQGLLASSIDIDTNAPIKNRASLDKARNGVPIVNIVKPNNEGLSHNKFSNYNVEKKGAILNNSNKRDVNTKLSGYIYGNKNLANSKTAKIILNEVTSKRKTRLEGFTEVAGDRASVVISNPNGIYINGAGFINTKKATITTANPSIKNEKIDSYEIDKGLIQIEKDGLNTKNVDKAELYANTIELNAKIHANDLEIITGKNKILNNETIISKNDTESNKVSLDSSSLGGIYANRIKLIGTSRGVGVNLKGEISAQNNLEINSRGKIVLNKALSGSKVEIKTDDNLESNTIYGSNIDIEAKNNIHNKDIIASKTDIKIKSKSLINDNVIASGIEADLKVAKRGSLNIQSDKVVNKNTFYAKDDVYLSSKFIKNTKNSQINSGKNIAIKTKTIDNEESVKIIAEDKIDIINTNDIKSNRANIEAKDIFIDSNVFNSENSNIVATKGNLNINSNIINLDNSRQIAALNDISLTSDNISLNGANLLSQNSNINIDSSNLNAIKANIGANLLTTIKSKNYIKANGISLESGKIDIFTKNLILSDVNMDSKNYSSKLLSKSLLDIKASDILNTNGYIGALKDISITSSSLDNTKGTISSNENINIIVNSLKNTSGLISSKNHLTLKLDDYKDVGSILQSGDLRLNGQSLNLHNSKIISTNKDINLNIYGNSSFNDVILYSNKDINLDSKNINGVKLKSQAKENIKFNASNLEFENSTIYNIADIDKKYKNGYRQGDISFISNSISLKNSNLASKNLTIESKDKLNILSLNNSLLEANNNINILTKKFSTISSTLSTLNDLNLKINSIENGVQNSNFNGKNVDIKIDGDLLLQKDNSIKATNSIKLQSNSIINKANIISDNDIFIEAKDYITNNNQISSKTLKLKAKNHINNERLNDDIVSIKGAFLDINTDKLTNKALLYSIYDMNINTKNLDNYGAIASSNNNNYSSNLNIISNNLKNYNTIYSSNNLNLYIKDSLINQTDKIKVDLGDEKAIIFAKNDINIKGDKDKSLRTESILNDKATIQTQNKDINIFAKSLKNISDKPDLIGKYDKAKEIVSDGKRTYLEKKERVSTGGPHYNLVTRYIDEMYVVPKKSPNAEIISGMDIKFDVDYINNEFSKIISGNNIYFNSKNILNQEHELVKLTTTEKEVYRNERYCKHRILGHCVDHGDKMFYKGTQTSKEKETFKIGSLIFAKNNLIGKTDGLVNGNIDSVVQNSVYNPNLDIKLTKTNLSSNKINIKDSLINQADINLDTIDKTNFNRVVNTIKDDFNLPKNRYSFFIHNPNNPNYLIESNPLYTELSNYLGSSYFLQKINYRGDRKIKSIGDAAYETKLVSDALRRHLGRAYINDNYFTNPNAQYIKFMDNAVNQSSILGLTLGKELTQEQLANLKEDIVWYVSKVINNEEVLVPVVYLAKDYKKIDGATITAKNVKLDVKDKLVNSGSIISKEYLNLQANTIVNNTGLLLSHKKLNLIANKDIANKNGATIKAGDINIVSKDGSVINETFVKQVRSGDNYNNTTYTQISKPSSIIATNNNLIINAKKDIKDIAGNLEAKNTIRLSTITGNIDINSKELKDEFNSEGGSNFYKTKNTDYLSSNLNANNIIISSNKDVNIEASNLKADNIIGINADKNLNITALNSIRYKDIQTHSKGFFSSKTTRDMSYKESVNSSLLKAKNILLNSNNDINLEATSIKAKDNIVANAKNDINLLAKDYAIKELHYTNKKGFGGFSRSVSLNSNDNLNLHSTKLQTEAKNIVLNSKKDINILASEVLSAGDIELKALNDVLISSRQELEKNVNYSKKTKFNPLGALNLVGMDITPLYSQKLHEDELVKSKSKESLLVSKGNTIIDSGSAALVGSNLNSDKNIYIKADTGKIDILPSVDNSNKQTLDKKAEVKVSNLVNQIKNDIKELKKFDTKVKAQIAEASYDKEAKILKDTLNLSSNLIAKENIIANSLDDLNIKGSNLKAGGNVVLNSKIGDVNILNSTDTKDKSIKEEHLKASLSLTAQNEYVEIATAVMQAQEAAKQLKQTKSNYTKYKKEVKKLENKLGELKNDYKNKKIGVDYSDIEDLVDIIDNLKSQEKYYLANIGAATINLATKTTAIASQAAAAAASSATYGFSAGISADINGEKSNTKSTTNISTPSNVKASNILINTNKKLNTNTIIKGSNLIAKDELNINTHNLDISASNDFGSTNKNTKSTNGSVNFTMYGGGGGSALLSYGQSRYDSSSSTFNNSNLKSNNINIDVANDALFKGATLRANDTLNLNVGNNLDVISLQDEYTYSNKGFNVNTGVGFKGDNAKANRVPSIEVNEASSANTGFNINNSIGLNKQSVLTSLTGTNVNIDVKNNTHLKGSLIASGKFDDKANFIDNKKLNFKTNTLTFENLSNTNYNSSKSIGINLNLSSKDNKDNLNDKDNKNLALSDSDSKDSLNNKVNGVSNTISSLGYNQSNSLNMNNSKTLATLGKGSITILDKANSDDLQRLNTDTSKLSNELYSSQTNSKVDASLDTRLLSKEGREQMKHDYENMNKNMNIVASTLPDEYSDNKVEAAFGKALNVLATATLGILPNNGRGGLLANLPVLTGTADSEHRVLQIINGKSPKFKEEDYTEIEKSKFYKRLDEKGRKKLKGLGLYISKKPVTISKVTVTSQNSVNGILNPEINAIINGLEQTGQSKATTDKPVELNVAYNPTYGFMPDLLESLVDKAGLWSTGIAKQTGRFIKDTIEGRGGEEVNFAFHSQANLLGKSGIKYINKYEGGFMKIEDGKRKPSFSSFGSPVNAKDMSDLIANKPSEGGLGYKYNSVVKDGDFVGEGLGGNKGVNKQADILDRLNLINIFKLFTSDSPHSSYICEDYENIGVVCGYRE</sequence>
<dbReference type="InterPro" id="IPR011050">
    <property type="entry name" value="Pectin_lyase_fold/virulence"/>
</dbReference>
<protein>
    <submittedName>
        <fullName evidence="4">Hemagglutinin domain-containing protein</fullName>
    </submittedName>
</protein>
<evidence type="ECO:0000313" key="5">
    <source>
        <dbReference type="Proteomes" id="UP000190868"/>
    </source>
</evidence>
<evidence type="ECO:0000256" key="1">
    <source>
        <dbReference type="SAM" id="Coils"/>
    </source>
</evidence>
<evidence type="ECO:0000259" key="3">
    <source>
        <dbReference type="SMART" id="SM00912"/>
    </source>
</evidence>